<dbReference type="PANTHER" id="PTHR11062:SF73">
    <property type="entry name" value="EXOSTOSIN-LIKE 3"/>
    <property type="match status" value="1"/>
</dbReference>
<evidence type="ECO:0000259" key="2">
    <source>
        <dbReference type="Pfam" id="PF03016"/>
    </source>
</evidence>
<dbReference type="Pfam" id="PF03016">
    <property type="entry name" value="Exostosin_GT47"/>
    <property type="match status" value="1"/>
</dbReference>
<feature type="domain" description="Exostosin GT47" evidence="2">
    <location>
        <begin position="267"/>
        <end position="485"/>
    </location>
</feature>
<sequence>MAAGALRTVRQATTEALISELHGRQYDWEVLERAGLRFNSVKHLELLSYLRRDAPRFRELLSNTSLGLSVISTTQLLRSLSRRSDLAQALRETGLGAGSDFQCGFDESPRDGGCQIRCNDHNCDRAEAKCRSLSHCVSVDINRDRTWATLKSLQVFMPLPPPTCEGYVFEANGNAPVPIDAPLTVVFDDIPVGWHGLGLPQEDWCYRDTPMRPPHDDRCNITHCFELERCRPRGAETAASALRLYIDTPKPKTHDMERWPSCMRQTLRVGVTDDAEAACLVIPTVNINCEWDVCDPATHSMLRAMPSWHGKGRNHVIWDYIDHHTIKYRTDDALFMKTSMRLSDYRPGFDLPVPLLPNGEAARVTPSELAAARSRRTLLASFKGVCQPDSRRPQLAELHNGRDLIMLCTDDNKLGRRQRAEHWDYKTLMLSSVFSVAPAGNGLHSFRLAEAIFFGSIPVIVDDEITLPFCNVLDWRRFSNAWDKAGQMTQKEILMAARGAGNVKEKLKNGGVESLKSQKRRAMAGCKEPTFRDAAGGGTEAECNGRVLGGETAFMLKVLDEE</sequence>
<comment type="caution">
    <text evidence="3">The sequence shown here is derived from an EMBL/GenBank/DDBJ whole genome shotgun (WGS) entry which is preliminary data.</text>
</comment>
<dbReference type="GO" id="GO:0016757">
    <property type="term" value="F:glycosyltransferase activity"/>
    <property type="evidence" value="ECO:0007669"/>
    <property type="project" value="InterPro"/>
</dbReference>
<organism evidence="3 4">
    <name type="scientific">Chrysochromulina tobinii</name>
    <dbReference type="NCBI Taxonomy" id="1460289"/>
    <lineage>
        <taxon>Eukaryota</taxon>
        <taxon>Haptista</taxon>
        <taxon>Haptophyta</taxon>
        <taxon>Prymnesiophyceae</taxon>
        <taxon>Prymnesiales</taxon>
        <taxon>Chrysochromulinaceae</taxon>
        <taxon>Chrysochromulina</taxon>
    </lineage>
</organism>
<dbReference type="InterPro" id="IPR004263">
    <property type="entry name" value="Exostosin"/>
</dbReference>
<keyword evidence="4" id="KW-1185">Reference proteome</keyword>
<evidence type="ECO:0000313" key="3">
    <source>
        <dbReference type="EMBL" id="KOO26576.1"/>
    </source>
</evidence>
<proteinExistence type="inferred from homology"/>
<dbReference type="Proteomes" id="UP000037460">
    <property type="component" value="Unassembled WGS sequence"/>
</dbReference>
<evidence type="ECO:0000313" key="4">
    <source>
        <dbReference type="Proteomes" id="UP000037460"/>
    </source>
</evidence>
<name>A0A0M0JJ02_9EUKA</name>
<reference evidence="4" key="1">
    <citation type="journal article" date="2015" name="PLoS Genet.">
        <title>Genome Sequence and Transcriptome Analyses of Chrysochromulina tobin: Metabolic Tools for Enhanced Algal Fitness in the Prominent Order Prymnesiales (Haptophyceae).</title>
        <authorList>
            <person name="Hovde B.T."/>
            <person name="Deodato C.R."/>
            <person name="Hunsperger H.M."/>
            <person name="Ryken S.A."/>
            <person name="Yost W."/>
            <person name="Jha R.K."/>
            <person name="Patterson J."/>
            <person name="Monnat R.J. Jr."/>
            <person name="Barlow S.B."/>
            <person name="Starkenburg S.R."/>
            <person name="Cattolico R.A."/>
        </authorList>
    </citation>
    <scope>NUCLEOTIDE SEQUENCE</scope>
    <source>
        <strain evidence="4">CCMP291</strain>
    </source>
</reference>
<dbReference type="InterPro" id="IPR040911">
    <property type="entry name" value="Exostosin_GT47"/>
</dbReference>
<dbReference type="AlphaFoldDB" id="A0A0M0JJ02"/>
<protein>
    <recommendedName>
        <fullName evidence="2">Exostosin GT47 domain-containing protein</fullName>
    </recommendedName>
</protein>
<dbReference type="EMBL" id="JWZX01002833">
    <property type="protein sequence ID" value="KOO26576.1"/>
    <property type="molecule type" value="Genomic_DNA"/>
</dbReference>
<dbReference type="PANTHER" id="PTHR11062">
    <property type="entry name" value="EXOSTOSIN HEPARAN SULFATE GLYCOSYLTRANSFERASE -RELATED"/>
    <property type="match status" value="1"/>
</dbReference>
<accession>A0A0M0JJ02</accession>
<comment type="similarity">
    <text evidence="1">Belongs to the glycosyltransferase 47 family.</text>
</comment>
<dbReference type="OrthoDB" id="1924787at2759"/>
<evidence type="ECO:0000256" key="1">
    <source>
        <dbReference type="ARBA" id="ARBA00010271"/>
    </source>
</evidence>
<gene>
    <name evidence="3" type="ORF">Ctob_001210</name>
</gene>